<reference evidence="2" key="1">
    <citation type="submission" date="2016-08" db="EMBL/GenBank/DDBJ databases">
        <authorList>
            <person name="Varghese N."/>
            <person name="Submissions Spin"/>
        </authorList>
    </citation>
    <scope>NUCLEOTIDE SEQUENCE [LARGE SCALE GENOMIC DNA]</scope>
    <source>
        <strain evidence="2">HAMBI 2971</strain>
    </source>
</reference>
<gene>
    <name evidence="1" type="ORF">GA0061102_1005177</name>
</gene>
<dbReference type="RefSeq" id="WP_092845612.1">
    <property type="nucleotide sequence ID" value="NZ_FMAH01000005.1"/>
</dbReference>
<organism evidence="1 2">
    <name type="scientific">Rhizobium miluonense</name>
    <dbReference type="NCBI Taxonomy" id="411945"/>
    <lineage>
        <taxon>Bacteria</taxon>
        <taxon>Pseudomonadati</taxon>
        <taxon>Pseudomonadota</taxon>
        <taxon>Alphaproteobacteria</taxon>
        <taxon>Hyphomicrobiales</taxon>
        <taxon>Rhizobiaceae</taxon>
        <taxon>Rhizobium/Agrobacterium group</taxon>
        <taxon>Rhizobium</taxon>
    </lineage>
</organism>
<proteinExistence type="predicted"/>
<evidence type="ECO:0000313" key="1">
    <source>
        <dbReference type="EMBL" id="SCB18635.1"/>
    </source>
</evidence>
<dbReference type="STRING" id="411945.GA0061102_1005177"/>
<protein>
    <submittedName>
        <fullName evidence="1">Uncharacterized protein</fullName>
    </submittedName>
</protein>
<dbReference type="AlphaFoldDB" id="A0A1C3UT56"/>
<accession>A0A1C3UT56</accession>
<dbReference type="EMBL" id="FMAH01000005">
    <property type="protein sequence ID" value="SCB18635.1"/>
    <property type="molecule type" value="Genomic_DNA"/>
</dbReference>
<dbReference type="Proteomes" id="UP000199435">
    <property type="component" value="Unassembled WGS sequence"/>
</dbReference>
<keyword evidence="2" id="KW-1185">Reference proteome</keyword>
<evidence type="ECO:0000313" key="2">
    <source>
        <dbReference type="Proteomes" id="UP000199435"/>
    </source>
</evidence>
<sequence length="61" mass="7027">MVVEMDDIGRKPSAMDHRLGHAHGQHRDLIKALKRRDRIAYAYHMNRHLQAGLLFIAPKAV</sequence>
<name>A0A1C3UT56_9HYPH</name>